<dbReference type="Proteomes" id="UP000054047">
    <property type="component" value="Unassembled WGS sequence"/>
</dbReference>
<proteinExistence type="predicted"/>
<dbReference type="InterPro" id="IPR037171">
    <property type="entry name" value="NagB/RpiA_transferase-like"/>
</dbReference>
<dbReference type="PANTHER" id="PTHR21432:SF20">
    <property type="entry name" value="ACETYL-COA HYDROLASE"/>
    <property type="match status" value="1"/>
</dbReference>
<reference evidence="2 3" key="1">
    <citation type="submission" date="2013-12" db="EMBL/GenBank/DDBJ databases">
        <title>Draft genome of the parsitic nematode Ancylostoma duodenale.</title>
        <authorList>
            <person name="Mitreva M."/>
        </authorList>
    </citation>
    <scope>NUCLEOTIDE SEQUENCE [LARGE SCALE GENOMIC DNA]</scope>
    <source>
        <strain evidence="2 3">Zhejiang</strain>
    </source>
</reference>
<name>A0A0C2DDT6_9BILA</name>
<keyword evidence="3" id="KW-1185">Reference proteome</keyword>
<dbReference type="GO" id="GO:0006083">
    <property type="term" value="P:acetate metabolic process"/>
    <property type="evidence" value="ECO:0007669"/>
    <property type="project" value="InterPro"/>
</dbReference>
<evidence type="ECO:0000259" key="1">
    <source>
        <dbReference type="Pfam" id="PF02550"/>
    </source>
</evidence>
<dbReference type="OrthoDB" id="10250396at2759"/>
<dbReference type="InterPro" id="IPR046433">
    <property type="entry name" value="ActCoA_hydro"/>
</dbReference>
<evidence type="ECO:0000313" key="3">
    <source>
        <dbReference type="Proteomes" id="UP000054047"/>
    </source>
</evidence>
<protein>
    <recommendedName>
        <fullName evidence="1">Acetyl-CoA hydrolase/transferase N-terminal domain-containing protein</fullName>
    </recommendedName>
</protein>
<dbReference type="PANTHER" id="PTHR21432">
    <property type="entry name" value="ACETYL-COA HYDROLASE-RELATED"/>
    <property type="match status" value="1"/>
</dbReference>
<organism evidence="2 3">
    <name type="scientific">Ancylostoma duodenale</name>
    <dbReference type="NCBI Taxonomy" id="51022"/>
    <lineage>
        <taxon>Eukaryota</taxon>
        <taxon>Metazoa</taxon>
        <taxon>Ecdysozoa</taxon>
        <taxon>Nematoda</taxon>
        <taxon>Chromadorea</taxon>
        <taxon>Rhabditida</taxon>
        <taxon>Rhabditina</taxon>
        <taxon>Rhabditomorpha</taxon>
        <taxon>Strongyloidea</taxon>
        <taxon>Ancylostomatidae</taxon>
        <taxon>Ancylostomatinae</taxon>
        <taxon>Ancylostoma</taxon>
    </lineage>
</organism>
<dbReference type="InterPro" id="IPR003702">
    <property type="entry name" value="ActCoA_hydro_N"/>
</dbReference>
<feature type="domain" description="Acetyl-CoA hydrolase/transferase N-terminal" evidence="1">
    <location>
        <begin position="8"/>
        <end position="108"/>
    </location>
</feature>
<dbReference type="GO" id="GO:0008775">
    <property type="term" value="F:acetate CoA-transferase activity"/>
    <property type="evidence" value="ECO:0007669"/>
    <property type="project" value="InterPro"/>
</dbReference>
<dbReference type="AlphaFoldDB" id="A0A0C2DDT6"/>
<dbReference type="Gene3D" id="3.40.1080.10">
    <property type="entry name" value="Glutaconate Coenzyme A-transferase"/>
    <property type="match status" value="1"/>
</dbReference>
<gene>
    <name evidence="2" type="ORF">ANCDUO_01575</name>
</gene>
<dbReference type="Pfam" id="PF02550">
    <property type="entry name" value="AcetylCoA_hydro"/>
    <property type="match status" value="1"/>
</dbReference>
<dbReference type="EMBL" id="KN726468">
    <property type="protein sequence ID" value="KIH68093.1"/>
    <property type="molecule type" value="Genomic_DNA"/>
</dbReference>
<evidence type="ECO:0000313" key="2">
    <source>
        <dbReference type="EMBL" id="KIH68093.1"/>
    </source>
</evidence>
<sequence>MRERIESNSLFAGANSLKTVNEGIADFNSCFLYELIMLFRRGAIKLNAVIIHVSPPDENGYCSLCTSVDTTRAAAINANHIIAMANKHMLRTFGDNVIHSSHNDVLVEELTPSNFMRGISAKIARRKQRLDELLRNIWSTTVLLFKWVLAQCQM</sequence>
<dbReference type="SUPFAM" id="SSF100950">
    <property type="entry name" value="NagB/RpiA/CoA transferase-like"/>
    <property type="match status" value="1"/>
</dbReference>
<accession>A0A0C2DDT6</accession>
<dbReference type="GO" id="GO:0005739">
    <property type="term" value="C:mitochondrion"/>
    <property type="evidence" value="ECO:0007669"/>
    <property type="project" value="TreeGrafter"/>
</dbReference>